<dbReference type="AlphaFoldDB" id="A0A7J0FW20"/>
<evidence type="ECO:0000313" key="2">
    <source>
        <dbReference type="Proteomes" id="UP000585474"/>
    </source>
</evidence>
<reference evidence="1 2" key="1">
    <citation type="submission" date="2019-07" db="EMBL/GenBank/DDBJ databases">
        <title>De Novo Assembly of kiwifruit Actinidia rufa.</title>
        <authorList>
            <person name="Sugita-Konishi S."/>
            <person name="Sato K."/>
            <person name="Mori E."/>
            <person name="Abe Y."/>
            <person name="Kisaki G."/>
            <person name="Hamano K."/>
            <person name="Suezawa K."/>
            <person name="Otani M."/>
            <person name="Fukuda T."/>
            <person name="Manabe T."/>
            <person name="Gomi K."/>
            <person name="Tabuchi M."/>
            <person name="Akimitsu K."/>
            <person name="Kataoka I."/>
        </authorList>
    </citation>
    <scope>NUCLEOTIDE SEQUENCE [LARGE SCALE GENOMIC DNA]</scope>
    <source>
        <strain evidence="2">cv. Fuchu</strain>
    </source>
</reference>
<name>A0A7J0FW20_9ERIC</name>
<evidence type="ECO:0000313" key="1">
    <source>
        <dbReference type="EMBL" id="GFZ02885.1"/>
    </source>
</evidence>
<organism evidence="1 2">
    <name type="scientific">Actinidia rufa</name>
    <dbReference type="NCBI Taxonomy" id="165716"/>
    <lineage>
        <taxon>Eukaryota</taxon>
        <taxon>Viridiplantae</taxon>
        <taxon>Streptophyta</taxon>
        <taxon>Embryophyta</taxon>
        <taxon>Tracheophyta</taxon>
        <taxon>Spermatophyta</taxon>
        <taxon>Magnoliopsida</taxon>
        <taxon>eudicotyledons</taxon>
        <taxon>Gunneridae</taxon>
        <taxon>Pentapetalae</taxon>
        <taxon>asterids</taxon>
        <taxon>Ericales</taxon>
        <taxon>Actinidiaceae</taxon>
        <taxon>Actinidia</taxon>
    </lineage>
</organism>
<dbReference type="Proteomes" id="UP000585474">
    <property type="component" value="Unassembled WGS sequence"/>
</dbReference>
<gene>
    <name evidence="1" type="ORF">Acr_15g0014930</name>
</gene>
<keyword evidence="2" id="KW-1185">Reference proteome</keyword>
<accession>A0A7J0FW20</accession>
<protein>
    <submittedName>
        <fullName evidence="1">Uncharacterized protein</fullName>
    </submittedName>
</protein>
<proteinExistence type="predicted"/>
<sequence length="229" mass="25605">MRKIASQDNILRWRRCQSGKKKRMLQSSSLWCQQAEDGWSIQVTVELGAPVGDAKVIVECLDKLAVRGVVDSEPVQSPKIESAYNWFPQLSCPKSNNREGNSCETLNSIAWRKGSFGKEKARTQGDALEGYRDPGPSSGDDVMNEDLEACCGEWCQEQNIDGVDVLSSIFGGFERVGMQMLEDTNNGWRQEAKVVKCKSGRVLATKKGRKSRRLHCPINYDRNIVEATN</sequence>
<dbReference type="EMBL" id="BJWL01000015">
    <property type="protein sequence ID" value="GFZ02885.1"/>
    <property type="molecule type" value="Genomic_DNA"/>
</dbReference>
<comment type="caution">
    <text evidence="1">The sequence shown here is derived from an EMBL/GenBank/DDBJ whole genome shotgun (WGS) entry which is preliminary data.</text>
</comment>